<dbReference type="EMBL" id="VUJV01000005">
    <property type="protein sequence ID" value="KAA1417811.1"/>
    <property type="molecule type" value="Genomic_DNA"/>
</dbReference>
<protein>
    <submittedName>
        <fullName evidence="1">Pyridoxamine 5'-phosphate oxidase family protein</fullName>
    </submittedName>
</protein>
<dbReference type="Proteomes" id="UP000325003">
    <property type="component" value="Unassembled WGS sequence"/>
</dbReference>
<dbReference type="AlphaFoldDB" id="A0A5B1LAP7"/>
<organism evidence="1 2">
    <name type="scientific">Nocardioides humilatus</name>
    <dbReference type="NCBI Taxonomy" id="2607660"/>
    <lineage>
        <taxon>Bacteria</taxon>
        <taxon>Bacillati</taxon>
        <taxon>Actinomycetota</taxon>
        <taxon>Actinomycetes</taxon>
        <taxon>Propionibacteriales</taxon>
        <taxon>Nocardioidaceae</taxon>
        <taxon>Nocardioides</taxon>
    </lineage>
</organism>
<dbReference type="Gene3D" id="2.30.110.10">
    <property type="entry name" value="Electron Transport, Fmn-binding Protein, Chain A"/>
    <property type="match status" value="1"/>
</dbReference>
<accession>A0A5B1LAP7</accession>
<comment type="caution">
    <text evidence="1">The sequence shown here is derived from an EMBL/GenBank/DDBJ whole genome shotgun (WGS) entry which is preliminary data.</text>
</comment>
<name>A0A5B1LAP7_9ACTN</name>
<evidence type="ECO:0000313" key="1">
    <source>
        <dbReference type="EMBL" id="KAA1417811.1"/>
    </source>
</evidence>
<dbReference type="RefSeq" id="WP_149729380.1">
    <property type="nucleotide sequence ID" value="NZ_VUJV01000005.1"/>
</dbReference>
<evidence type="ECO:0000313" key="2">
    <source>
        <dbReference type="Proteomes" id="UP000325003"/>
    </source>
</evidence>
<dbReference type="InterPro" id="IPR012349">
    <property type="entry name" value="Split_barrel_FMN-bd"/>
</dbReference>
<sequence>MSTDHWYSSKLRDIPHPECIHLLQSQQVGRIAFEDDSGPDVLPINYAMDGEDILISTSAYGVVARAATNSRVAFEVDSLDDYTESGWSVVVRGRATHESPLIPPSGEHPHPWADGTRSYHLRIVADVVRGRRLIPA</sequence>
<gene>
    <name evidence="1" type="ORF">F0U44_16125</name>
</gene>
<dbReference type="InterPro" id="IPR024747">
    <property type="entry name" value="Pyridox_Oxase-rel"/>
</dbReference>
<reference evidence="1 2" key="2">
    <citation type="submission" date="2019-09" db="EMBL/GenBank/DDBJ databases">
        <authorList>
            <person name="Jin C."/>
        </authorList>
    </citation>
    <scope>NUCLEOTIDE SEQUENCE [LARGE SCALE GENOMIC DNA]</scope>
    <source>
        <strain evidence="1 2">BN130099</strain>
    </source>
</reference>
<dbReference type="Pfam" id="PF12900">
    <property type="entry name" value="Pyridox_ox_2"/>
    <property type="match status" value="1"/>
</dbReference>
<reference evidence="1 2" key="1">
    <citation type="submission" date="2019-09" db="EMBL/GenBank/DDBJ databases">
        <title>Nocardioides panacisoli sp. nov., isolated from the soil of a ginseng field.</title>
        <authorList>
            <person name="Cho C."/>
        </authorList>
    </citation>
    <scope>NUCLEOTIDE SEQUENCE [LARGE SCALE GENOMIC DNA]</scope>
    <source>
        <strain evidence="1 2">BN130099</strain>
    </source>
</reference>
<keyword evidence="2" id="KW-1185">Reference proteome</keyword>
<proteinExistence type="predicted"/>
<dbReference type="SUPFAM" id="SSF50475">
    <property type="entry name" value="FMN-binding split barrel"/>
    <property type="match status" value="1"/>
</dbReference>